<dbReference type="PANTHER" id="PTHR46313">
    <property type="match status" value="1"/>
</dbReference>
<dbReference type="InterPro" id="IPR036188">
    <property type="entry name" value="FAD/NAD-bd_sf"/>
</dbReference>
<protein>
    <recommendedName>
        <fullName evidence="1">Amine oxidase domain-containing protein</fullName>
    </recommendedName>
</protein>
<sequence>MNNRQNEYDAVIVGAGMGGMTAASLLSRDGYRVLVLEASHVPGGCSSSYYRKGFVFESGATTLIGFDDHQPLKKLEDELGITIKKEAIDPSMQVHLNGRVITRWRDREMWVKEAINHFGEAAEQRSFWKKAFYVSDVVWKVSGKNHFFPPLKKRDWFSLFKNDPRDALVLPYAASSVRETAVQSGISNHQFYRFLDEQLLISAQSRSDDTPFLFGAPALTYTNYTNYYVPGGLLNMVQQLQEYIEQRGGALNVKEKVTGISRNREDTYTIHTSKNKQYRTGLVISNIPVWNMEEVTSGSIRDYFKQEAGKYTRAWGAFTMGVVAEDVFEENMSLHHQLHLSQEDAIEGIDSGSLFVSISRKGDTDRSEEGKRVLNISAHAGTDFWFGLNGNYDRLKQKTEESILGLMREKLPGFTNAKIHMAFSATPVSWSNWVYRKKGRVGGIPQSMSRSLLDWTPNETPFGGLYLCGDTVYPGQGIPGVTLSGFNVYYRVKRKHNNRARNH</sequence>
<evidence type="ECO:0000259" key="1">
    <source>
        <dbReference type="Pfam" id="PF01593"/>
    </source>
</evidence>
<dbReference type="SUPFAM" id="SSF51905">
    <property type="entry name" value="FAD/NAD(P)-binding domain"/>
    <property type="match status" value="1"/>
</dbReference>
<accession>A0A316U1B0</accession>
<dbReference type="Gene3D" id="3.50.50.60">
    <property type="entry name" value="FAD/NAD(P)-binding domain"/>
    <property type="match status" value="2"/>
</dbReference>
<dbReference type="InterPro" id="IPR002937">
    <property type="entry name" value="Amino_oxidase"/>
</dbReference>
<dbReference type="AlphaFoldDB" id="A0A316U1B0"/>
<dbReference type="Pfam" id="PF01593">
    <property type="entry name" value="Amino_oxidase"/>
    <property type="match status" value="1"/>
</dbReference>
<name>A0A316U1B0_9BACT</name>
<comment type="caution">
    <text evidence="2">The sequence shown here is derived from an EMBL/GenBank/DDBJ whole genome shotgun (WGS) entry which is preliminary data.</text>
</comment>
<reference evidence="2 3" key="1">
    <citation type="submission" date="2018-05" db="EMBL/GenBank/DDBJ databases">
        <title>Rhodohalobacter halophilus gen. nov., sp. nov., a moderately halophilic member of the family Balneolaceae.</title>
        <authorList>
            <person name="Liu Z.-W."/>
        </authorList>
    </citation>
    <scope>NUCLEOTIDE SEQUENCE [LARGE SCALE GENOMIC DNA]</scope>
    <source>
        <strain evidence="2 3">8A47</strain>
    </source>
</reference>
<dbReference type="PANTHER" id="PTHR46313:SF3">
    <property type="entry name" value="PROLYCOPENE ISOMERASE, CHLOROPLASTIC"/>
    <property type="match status" value="1"/>
</dbReference>
<proteinExistence type="predicted"/>
<gene>
    <name evidence="2" type="ORF">DDZ15_09175</name>
</gene>
<dbReference type="GO" id="GO:0016491">
    <property type="term" value="F:oxidoreductase activity"/>
    <property type="evidence" value="ECO:0007669"/>
    <property type="project" value="InterPro"/>
</dbReference>
<dbReference type="GO" id="GO:0016116">
    <property type="term" value="P:carotenoid metabolic process"/>
    <property type="evidence" value="ECO:0007669"/>
    <property type="project" value="InterPro"/>
</dbReference>
<keyword evidence="3" id="KW-1185">Reference proteome</keyword>
<dbReference type="Proteomes" id="UP000245533">
    <property type="component" value="Unassembled WGS sequence"/>
</dbReference>
<evidence type="ECO:0000313" key="3">
    <source>
        <dbReference type="Proteomes" id="UP000245533"/>
    </source>
</evidence>
<dbReference type="InterPro" id="IPR045892">
    <property type="entry name" value="CrtISO-like"/>
</dbReference>
<dbReference type="OrthoDB" id="9789960at2"/>
<dbReference type="EMBL" id="QGGB01000006">
    <property type="protein sequence ID" value="PWN06676.1"/>
    <property type="molecule type" value="Genomic_DNA"/>
</dbReference>
<organism evidence="2 3">
    <name type="scientific">Rhodohalobacter mucosus</name>
    <dbReference type="NCBI Taxonomy" id="2079485"/>
    <lineage>
        <taxon>Bacteria</taxon>
        <taxon>Pseudomonadati</taxon>
        <taxon>Balneolota</taxon>
        <taxon>Balneolia</taxon>
        <taxon>Balneolales</taxon>
        <taxon>Balneolaceae</taxon>
        <taxon>Rhodohalobacter</taxon>
    </lineage>
</organism>
<evidence type="ECO:0000313" key="2">
    <source>
        <dbReference type="EMBL" id="PWN06676.1"/>
    </source>
</evidence>
<dbReference type="RefSeq" id="WP_109646790.1">
    <property type="nucleotide sequence ID" value="NZ_QGGB01000006.1"/>
</dbReference>
<feature type="domain" description="Amine oxidase" evidence="1">
    <location>
        <begin position="17"/>
        <end position="487"/>
    </location>
</feature>